<dbReference type="AlphaFoldDB" id="A0AAV2NNF4"/>
<dbReference type="PANTHER" id="PTHR34756:SF1">
    <property type="entry name" value="CELL DIVISION CYCLE-ASSOCIATED PROTEIN 3"/>
    <property type="match status" value="1"/>
</dbReference>
<gene>
    <name evidence="1" type="ORF">LPLAT_LOCUS7465</name>
</gene>
<dbReference type="EMBL" id="OZ034826">
    <property type="protein sequence ID" value="CAL1681437.1"/>
    <property type="molecule type" value="Genomic_DNA"/>
</dbReference>
<organism evidence="1 2">
    <name type="scientific">Lasius platythorax</name>
    <dbReference type="NCBI Taxonomy" id="488582"/>
    <lineage>
        <taxon>Eukaryota</taxon>
        <taxon>Metazoa</taxon>
        <taxon>Ecdysozoa</taxon>
        <taxon>Arthropoda</taxon>
        <taxon>Hexapoda</taxon>
        <taxon>Insecta</taxon>
        <taxon>Pterygota</taxon>
        <taxon>Neoptera</taxon>
        <taxon>Endopterygota</taxon>
        <taxon>Hymenoptera</taxon>
        <taxon>Apocrita</taxon>
        <taxon>Aculeata</taxon>
        <taxon>Formicoidea</taxon>
        <taxon>Formicidae</taxon>
        <taxon>Formicinae</taxon>
        <taxon>Lasius</taxon>
        <taxon>Lasius</taxon>
    </lineage>
</organism>
<evidence type="ECO:0000313" key="1">
    <source>
        <dbReference type="EMBL" id="CAL1681437.1"/>
    </source>
</evidence>
<dbReference type="InterPro" id="IPR038832">
    <property type="entry name" value="CDCA3"/>
</dbReference>
<name>A0AAV2NNF4_9HYME</name>
<dbReference type="PANTHER" id="PTHR34756">
    <property type="entry name" value="CELL DIVISION CYCLE-ASSOCIATED PROTEIN 3"/>
    <property type="match status" value="1"/>
</dbReference>
<reference evidence="1" key="1">
    <citation type="submission" date="2024-04" db="EMBL/GenBank/DDBJ databases">
        <authorList>
            <consortium name="Molecular Ecology Group"/>
        </authorList>
    </citation>
    <scope>NUCLEOTIDE SEQUENCE</scope>
</reference>
<accession>A0AAV2NNF4</accession>
<dbReference type="Proteomes" id="UP001497644">
    <property type="component" value="Chromosome 3"/>
</dbReference>
<evidence type="ECO:0000313" key="2">
    <source>
        <dbReference type="Proteomes" id="UP001497644"/>
    </source>
</evidence>
<keyword evidence="2" id="KW-1185">Reference proteome</keyword>
<protein>
    <submittedName>
        <fullName evidence="1">Uncharacterized protein</fullName>
    </submittedName>
</protein>
<sequence>MGNYMTKLLLHTNESQKESNEQAVKQQMATDSSMCTPTLSEKKMLCDPRSASAGILRTPIEKIATQDSSMCTPTLSDKRVLCDPRSISAGIARTPIETVAQDSSMCTPTLPEKRVLCDPRSISSGISRTPIEVKCTPVAVTKRAPTAIPEYLQKKKYLETDMDVVMPPLSPRKHLVPKLIDSDQRSDSDGAQDYLTPNINVVKGPKPITPIDRERYTILGLDPRSPAADFDRTPILMPKSLALIKARSQEALSRKGSYESDIYNPANSSQKISTSLSIPKIQLLLDTTSETLKRLDVEQEIEPYIFYTPQQSDSDSSVFESEEEVTVIKNPKCKNEREKSLISDEQIVATDKEKNKDDTDKKDNCTDIEHDIKTMSIKDDNIIEVWHDSSEENITGKKEKENIVEKLPQKKAPREDIIIMFDECATISTSPKPIKTEMDCQKGDIAERKKSTIIDAKITSNERKIFNPENKMHGSEMLKNRIPFGNRSNNDQVQRINSPQHLSRNKTVSIKAQQENTPPCKMYNAKTKNGHWDPNTTVFI</sequence>
<proteinExistence type="predicted"/>